<dbReference type="Proteomes" id="UP000836788">
    <property type="component" value="Chromosome 19"/>
</dbReference>
<protein>
    <submittedName>
        <fullName evidence="2">Uncharacterized protein</fullName>
    </submittedName>
</protein>
<feature type="compositionally biased region" description="Basic and acidic residues" evidence="1">
    <location>
        <begin position="151"/>
        <end position="161"/>
    </location>
</feature>
<dbReference type="EMBL" id="OU594960">
    <property type="protein sequence ID" value="CAG9283378.1"/>
    <property type="molecule type" value="Genomic_DNA"/>
</dbReference>
<feature type="compositionally biased region" description="Low complexity" evidence="1">
    <location>
        <begin position="164"/>
        <end position="175"/>
    </location>
</feature>
<accession>A0A8J9T5J2</accession>
<feature type="compositionally biased region" description="Polar residues" evidence="1">
    <location>
        <begin position="131"/>
        <end position="142"/>
    </location>
</feature>
<proteinExistence type="predicted"/>
<dbReference type="AlphaFoldDB" id="A0A8J9T5J2"/>
<gene>
    <name evidence="2" type="ORF">PTTT1_LOCUS22589</name>
</gene>
<feature type="compositionally biased region" description="Low complexity" evidence="1">
    <location>
        <begin position="206"/>
        <end position="215"/>
    </location>
</feature>
<feature type="region of interest" description="Disordered" evidence="1">
    <location>
        <begin position="264"/>
        <end position="345"/>
    </location>
</feature>
<feature type="region of interest" description="Disordered" evidence="1">
    <location>
        <begin position="1"/>
        <end position="23"/>
    </location>
</feature>
<name>A0A8J9T5J2_PHATR</name>
<organism evidence="2">
    <name type="scientific">Phaeodactylum tricornutum</name>
    <name type="common">Diatom</name>
    <dbReference type="NCBI Taxonomy" id="2850"/>
    <lineage>
        <taxon>Eukaryota</taxon>
        <taxon>Sar</taxon>
        <taxon>Stramenopiles</taxon>
        <taxon>Ochrophyta</taxon>
        <taxon>Bacillariophyta</taxon>
        <taxon>Bacillariophyceae</taxon>
        <taxon>Bacillariophycidae</taxon>
        <taxon>Naviculales</taxon>
        <taxon>Phaeodactylaceae</taxon>
        <taxon>Phaeodactylum</taxon>
    </lineage>
</organism>
<evidence type="ECO:0000256" key="1">
    <source>
        <dbReference type="SAM" id="MobiDB-lite"/>
    </source>
</evidence>
<reference evidence="2" key="1">
    <citation type="submission" date="2022-02" db="EMBL/GenBank/DDBJ databases">
        <authorList>
            <person name="Giguere J D."/>
        </authorList>
    </citation>
    <scope>NUCLEOTIDE SEQUENCE</scope>
    <source>
        <strain evidence="2">CCAP 1055/1</strain>
    </source>
</reference>
<feature type="region of interest" description="Disordered" evidence="1">
    <location>
        <begin position="128"/>
        <end position="251"/>
    </location>
</feature>
<evidence type="ECO:0000313" key="2">
    <source>
        <dbReference type="EMBL" id="CAG9283378.1"/>
    </source>
</evidence>
<feature type="compositionally biased region" description="Polar residues" evidence="1">
    <location>
        <begin position="176"/>
        <end position="190"/>
    </location>
</feature>
<sequence length="345" mass="38077">MPRHSKCWDEPSEPMDESSCNALQDAEDSVVRLVEDRKLVRQATSRQSQATTTLAEMVLSLSSALHHVCPDSHGSARVAQVAQGVESLKLRQTKATRKTEQLVQKLQSTINAQQNELEILRARQQQQQQQKHTYQRNVQVQVSRWPPAHGPQDEKTGRMPDVETSTQRTETTHTTSFDSPSADSHSTTEASPVRTETCPTTDPESESSPLLPTSPARSHNDSALPVSMPAPVPTVPTPTASPVSLTEDPNDANILPALLDMHTLLDQPPDSDDMSALTLHTTRRPSSSPHDPSPSKPRRNKVRPTKATEGTTPQDNHPTKTTSTSRRRTKIPVEITLLPQERLEV</sequence>